<dbReference type="OrthoDB" id="8872498at2"/>
<accession>A0A1P8UMQ1</accession>
<gene>
    <name evidence="1" type="ORF">Ga0080574_TMP316</name>
</gene>
<dbReference type="Gene3D" id="2.120.10.30">
    <property type="entry name" value="TolB, C-terminal domain"/>
    <property type="match status" value="1"/>
</dbReference>
<dbReference type="AlphaFoldDB" id="A0A1P8UMQ1"/>
<organism evidence="1 2">
    <name type="scientific">Salipiger abyssi</name>
    <dbReference type="NCBI Taxonomy" id="1250539"/>
    <lineage>
        <taxon>Bacteria</taxon>
        <taxon>Pseudomonadati</taxon>
        <taxon>Pseudomonadota</taxon>
        <taxon>Alphaproteobacteria</taxon>
        <taxon>Rhodobacterales</taxon>
        <taxon>Roseobacteraceae</taxon>
        <taxon>Salipiger</taxon>
    </lineage>
</organism>
<dbReference type="InterPro" id="IPR011042">
    <property type="entry name" value="6-blade_b-propeller_TolB-like"/>
</dbReference>
<name>A0A1P8UMQ1_9RHOB</name>
<dbReference type="SUPFAM" id="SSF63829">
    <property type="entry name" value="Calcium-dependent phosphotriesterase"/>
    <property type="match status" value="1"/>
</dbReference>
<proteinExistence type="predicted"/>
<dbReference type="RefSeq" id="WP_076694589.1">
    <property type="nucleotide sequence ID" value="NZ_CP015091.1"/>
</dbReference>
<dbReference type="KEGG" id="paby:Ga0080574_TMP316"/>
<protein>
    <recommendedName>
        <fullName evidence="3">Strictosidine synthase</fullName>
    </recommendedName>
</protein>
<geneLocation type="plasmid" evidence="2">
    <name>ppaby1</name>
</geneLocation>
<evidence type="ECO:0000313" key="1">
    <source>
        <dbReference type="EMBL" id="APZ50650.1"/>
    </source>
</evidence>
<keyword evidence="2" id="KW-1185">Reference proteome</keyword>
<evidence type="ECO:0000313" key="2">
    <source>
        <dbReference type="Proteomes" id="UP000187059"/>
    </source>
</evidence>
<dbReference type="Proteomes" id="UP000187059">
    <property type="component" value="Plasmid pPABY1"/>
</dbReference>
<evidence type="ECO:0008006" key="3">
    <source>
        <dbReference type="Google" id="ProtNLM"/>
    </source>
</evidence>
<reference evidence="1 2" key="1">
    <citation type="submission" date="2016-04" db="EMBL/GenBank/DDBJ databases">
        <title>Deep-sea bacteria in the southern Pacific.</title>
        <authorList>
            <person name="Tang K."/>
        </authorList>
    </citation>
    <scope>NUCLEOTIDE SEQUENCE [LARGE SCALE GENOMIC DNA]</scope>
    <source>
        <strain evidence="1 2">JLT2014</strain>
        <plasmid evidence="2">ppaby1</plasmid>
    </source>
</reference>
<dbReference type="EMBL" id="CP015091">
    <property type="protein sequence ID" value="APZ50650.1"/>
    <property type="molecule type" value="Genomic_DNA"/>
</dbReference>
<sequence>MGNIVSRYFDRLRGSGEAAITLPPMDGALRPNNRIEEAALVATVEAPDNLVSHEGRVLFSSGAGLRALGPDGQIEDLAAASSPISFLASHVSGALAMGLEEGRIDIKGGAHNGKSFTALGQTQIMAPSAAVFADADTLLICLASQRNVLANWKHDLMTFGTSGSVWSLDLGSGEARCLAKGLAFPSGIVLGAGDALFVSESWRHRVLRLTPDGKSTPVLDELPGYPSRLVAGPGNETWMCVFAPRTQLIEFVLREKEYRERMIAEIEPEYWIAPSLHYPSSYLEPMQGGGLKQLGELKPWAPSRSIGLVVRLDAEAQPVESLHSRADGRRHGVTSCLADEAGLLIASKGGNAILRAEQ</sequence>
<keyword evidence="1" id="KW-0614">Plasmid</keyword>